<accession>A0A9W6WCK0</accession>
<dbReference type="Proteomes" id="UP001165079">
    <property type="component" value="Unassembled WGS sequence"/>
</dbReference>
<evidence type="ECO:0000313" key="2">
    <source>
        <dbReference type="EMBL" id="GLZ79865.1"/>
    </source>
</evidence>
<feature type="transmembrane region" description="Helical" evidence="1">
    <location>
        <begin position="192"/>
        <end position="217"/>
    </location>
</feature>
<dbReference type="AlphaFoldDB" id="A0A9W6WCK0"/>
<keyword evidence="1" id="KW-0472">Membrane</keyword>
<dbReference type="NCBIfam" id="NF038065">
    <property type="entry name" value="Pr6Pr"/>
    <property type="match status" value="1"/>
</dbReference>
<feature type="transmembrane region" description="Helical" evidence="1">
    <location>
        <begin position="63"/>
        <end position="81"/>
    </location>
</feature>
<dbReference type="EMBL" id="BSTX01000003">
    <property type="protein sequence ID" value="GLZ79865.1"/>
    <property type="molecule type" value="Genomic_DNA"/>
</dbReference>
<proteinExistence type="predicted"/>
<keyword evidence="1" id="KW-1133">Transmembrane helix</keyword>
<organism evidence="2 3">
    <name type="scientific">Actinorhabdospora filicis</name>
    <dbReference type="NCBI Taxonomy" id="1785913"/>
    <lineage>
        <taxon>Bacteria</taxon>
        <taxon>Bacillati</taxon>
        <taxon>Actinomycetota</taxon>
        <taxon>Actinomycetes</taxon>
        <taxon>Micromonosporales</taxon>
        <taxon>Micromonosporaceae</taxon>
        <taxon>Actinorhabdospora</taxon>
    </lineage>
</organism>
<feature type="transmembrane region" description="Helical" evidence="1">
    <location>
        <begin position="156"/>
        <end position="172"/>
    </location>
</feature>
<gene>
    <name evidence="2" type="ORF">Afil01_46720</name>
</gene>
<feature type="transmembrane region" description="Helical" evidence="1">
    <location>
        <begin position="22"/>
        <end position="43"/>
    </location>
</feature>
<evidence type="ECO:0000313" key="3">
    <source>
        <dbReference type="Proteomes" id="UP001165079"/>
    </source>
</evidence>
<comment type="caution">
    <text evidence="2">The sequence shown here is derived from an EMBL/GenBank/DDBJ whole genome shotgun (WGS) entry which is preliminary data.</text>
</comment>
<sequence length="238" mass="26192">MLYWGPYGVEWGMFGRRYPGRFIAAHRTIFGLLTLGAVVWHLVRATGTDDAFNPVNYLSYFTIQSNIIGGAVLLWGAVRYWRGRAETAAFGSLRGAAALYLATTGVVYHVLLADVDAVNGSTPGVLNLIWHTLLPLVIVLDWLVWPPKLPPAYRDIPVWLIYPLVYGVYTLVRGPVADWYPYPFIDPRPHGYGHVALMCTGVAVWFVAAAAALVWAARAITASRARRSARPASPGPGR</sequence>
<evidence type="ECO:0008006" key="4">
    <source>
        <dbReference type="Google" id="ProtNLM"/>
    </source>
</evidence>
<protein>
    <recommendedName>
        <fullName evidence="4">Pr6Pr family membrane protein</fullName>
    </recommendedName>
</protein>
<feature type="transmembrane region" description="Helical" evidence="1">
    <location>
        <begin position="124"/>
        <end position="144"/>
    </location>
</feature>
<evidence type="ECO:0000256" key="1">
    <source>
        <dbReference type="SAM" id="Phobius"/>
    </source>
</evidence>
<name>A0A9W6WCK0_9ACTN</name>
<dbReference type="InterPro" id="IPR049713">
    <property type="entry name" value="Pr6Pr-like"/>
</dbReference>
<feature type="transmembrane region" description="Helical" evidence="1">
    <location>
        <begin position="93"/>
        <end position="112"/>
    </location>
</feature>
<keyword evidence="1" id="KW-0812">Transmembrane</keyword>
<reference evidence="2" key="1">
    <citation type="submission" date="2023-03" db="EMBL/GenBank/DDBJ databases">
        <title>Actinorhabdospora filicis NBRC 111898.</title>
        <authorList>
            <person name="Ichikawa N."/>
            <person name="Sato H."/>
            <person name="Tonouchi N."/>
        </authorList>
    </citation>
    <scope>NUCLEOTIDE SEQUENCE</scope>
    <source>
        <strain evidence="2">NBRC 111898</strain>
    </source>
</reference>
<keyword evidence="3" id="KW-1185">Reference proteome</keyword>